<keyword evidence="2" id="KW-1185">Reference proteome</keyword>
<comment type="caution">
    <text evidence="1">The sequence shown here is derived from an EMBL/GenBank/DDBJ whole genome shotgun (WGS) entry which is preliminary data.</text>
</comment>
<sequence>MPSIDENHFLQFVPKEVQAGHGSLEDAFYLPGFLCKEQDSSLFQQLQKELSFKPAWLENGLPFSRQLCVASDLNTTPTLHAILEHLAEAVLGARETWTWYRHGGDFCNLHSDQYEDQENFSLGISFGQDRGSCSSRDQAANRFSLPSRRRTGMFMPLARPSTAVGGMVCRRSAAPAAQRSRT</sequence>
<protein>
    <recommendedName>
        <fullName evidence="3">Bifunctional lysine-specific demethylase and histidyl-hydroxylase</fullName>
    </recommendedName>
</protein>
<reference evidence="1 2" key="1">
    <citation type="submission" date="2024-02" db="EMBL/GenBank/DDBJ databases">
        <authorList>
            <person name="Chen Y."/>
            <person name="Shah S."/>
            <person name="Dougan E. K."/>
            <person name="Thang M."/>
            <person name="Chan C."/>
        </authorList>
    </citation>
    <scope>NUCLEOTIDE SEQUENCE [LARGE SCALE GENOMIC DNA]</scope>
</reference>
<dbReference type="EMBL" id="CAXAMN010017779">
    <property type="protein sequence ID" value="CAK9051093.1"/>
    <property type="molecule type" value="Genomic_DNA"/>
</dbReference>
<proteinExistence type="predicted"/>
<dbReference type="SUPFAM" id="SSF51197">
    <property type="entry name" value="Clavaminate synthase-like"/>
    <property type="match status" value="1"/>
</dbReference>
<evidence type="ECO:0008006" key="3">
    <source>
        <dbReference type="Google" id="ProtNLM"/>
    </source>
</evidence>
<gene>
    <name evidence="1" type="ORF">CCMP2556_LOCUS25976</name>
</gene>
<organism evidence="1 2">
    <name type="scientific">Durusdinium trenchii</name>
    <dbReference type="NCBI Taxonomy" id="1381693"/>
    <lineage>
        <taxon>Eukaryota</taxon>
        <taxon>Sar</taxon>
        <taxon>Alveolata</taxon>
        <taxon>Dinophyceae</taxon>
        <taxon>Suessiales</taxon>
        <taxon>Symbiodiniaceae</taxon>
        <taxon>Durusdinium</taxon>
    </lineage>
</organism>
<evidence type="ECO:0000313" key="1">
    <source>
        <dbReference type="EMBL" id="CAK9051093.1"/>
    </source>
</evidence>
<accession>A0ABP0MIY8</accession>
<name>A0ABP0MIY8_9DINO</name>
<evidence type="ECO:0000313" key="2">
    <source>
        <dbReference type="Proteomes" id="UP001642484"/>
    </source>
</evidence>
<dbReference type="Proteomes" id="UP001642484">
    <property type="component" value="Unassembled WGS sequence"/>
</dbReference>